<dbReference type="EMBL" id="JBJDQH010000063">
    <property type="protein sequence ID" value="MFK4273227.1"/>
    <property type="molecule type" value="Genomic_DNA"/>
</dbReference>
<name>A0ABW8M4V9_9ACTN</name>
<proteinExistence type="predicted"/>
<dbReference type="Proteomes" id="UP001620295">
    <property type="component" value="Unassembled WGS sequence"/>
</dbReference>
<comment type="caution">
    <text evidence="2">The sequence shown here is derived from an EMBL/GenBank/DDBJ whole genome shotgun (WGS) entry which is preliminary data.</text>
</comment>
<feature type="domain" description="HEPN/Toprim N-terminal" evidence="1">
    <location>
        <begin position="1"/>
        <end position="97"/>
    </location>
</feature>
<evidence type="ECO:0000259" key="1">
    <source>
        <dbReference type="Pfam" id="PF18871"/>
    </source>
</evidence>
<organism evidence="2 3">
    <name type="scientific">Streptomyces milbemycinicus</name>
    <dbReference type="NCBI Taxonomy" id="476552"/>
    <lineage>
        <taxon>Bacteria</taxon>
        <taxon>Bacillati</taxon>
        <taxon>Actinomycetota</taxon>
        <taxon>Actinomycetes</taxon>
        <taxon>Kitasatosporales</taxon>
        <taxon>Streptomycetaceae</taxon>
        <taxon>Streptomyces</taxon>
    </lineage>
</organism>
<gene>
    <name evidence="2" type="ORF">ACI2L5_51545</name>
</gene>
<dbReference type="InterPro" id="IPR041487">
    <property type="entry name" value="HEPN/Toprim-NTD1"/>
</dbReference>
<keyword evidence="3" id="KW-1185">Reference proteome</keyword>
<evidence type="ECO:0000313" key="3">
    <source>
        <dbReference type="Proteomes" id="UP001620295"/>
    </source>
</evidence>
<evidence type="ECO:0000313" key="2">
    <source>
        <dbReference type="EMBL" id="MFK4273227.1"/>
    </source>
</evidence>
<dbReference type="Pfam" id="PF18871">
    <property type="entry name" value="HEPN_Toprim_N"/>
    <property type="match status" value="1"/>
</dbReference>
<reference evidence="2 3" key="1">
    <citation type="submission" date="2024-11" db="EMBL/GenBank/DDBJ databases">
        <title>The Natural Products Discovery Center: Release of the First 8490 Sequenced Strains for Exploring Actinobacteria Biosynthetic Diversity.</title>
        <authorList>
            <person name="Kalkreuter E."/>
            <person name="Kautsar S.A."/>
            <person name="Yang D."/>
            <person name="Bader C.D."/>
            <person name="Teijaro C.N."/>
            <person name="Fluegel L."/>
            <person name="Davis C.M."/>
            <person name="Simpson J.R."/>
            <person name="Lauterbach L."/>
            <person name="Steele A.D."/>
            <person name="Gui C."/>
            <person name="Meng S."/>
            <person name="Li G."/>
            <person name="Viehrig K."/>
            <person name="Ye F."/>
            <person name="Su P."/>
            <person name="Kiefer A.F."/>
            <person name="Nichols A."/>
            <person name="Cepeda A.J."/>
            <person name="Yan W."/>
            <person name="Fan B."/>
            <person name="Jiang Y."/>
            <person name="Adhikari A."/>
            <person name="Zheng C.-J."/>
            <person name="Schuster L."/>
            <person name="Cowan T.M."/>
            <person name="Smanski M.J."/>
            <person name="Chevrette M.G."/>
            <person name="De Carvalho L.P.S."/>
            <person name="Shen B."/>
        </authorList>
    </citation>
    <scope>NUCLEOTIDE SEQUENCE [LARGE SCALE GENOMIC DNA]</scope>
    <source>
        <strain evidence="2 3">NPDC020863</strain>
    </source>
</reference>
<dbReference type="RefSeq" id="WP_143712735.1">
    <property type="nucleotide sequence ID" value="NZ_JBJDQH010000063.1"/>
</dbReference>
<sequence>MGHHSYFEIAGHSFLYCLESYIPDVAALFTEEDRLPVVDHVHDNGQPWSEFTYAATVTALRERLQVQGFTKPRAQEALSAALAQMNGEGAGSVPDAEAFEDDIRQLLAAEPVLFPSEKDDVSQASDEVLEELSRWMDSRDFVRLLLDCAPEPEIAASLDLTELTGCCVELDPSRPIAEQARAKQLAEITQTTPLLVLTEGTTDAQLLSAGMDVTHPHLKSFVTFFDYGSSGAEGGIAQLACNVASFVAAGVANRFVALADNDTAGHAGMRKTLERPLPERCRVMFYPALPLLESYPTLGPYTDEPVVADVNGRAGSLELYLGQDVLQAEGGLMPVQWKSWDSKLRRYQGALTETDKATAQERFRLKVKAHHARRPAPEADWSGIRAIIDQVVAAFG</sequence>
<protein>
    <submittedName>
        <fullName evidence="2">HEPN/Toprim-associated domain-containing protein</fullName>
    </submittedName>
</protein>
<accession>A0ABW8M4V9</accession>